<reference evidence="1" key="1">
    <citation type="submission" date="2018-02" db="EMBL/GenBank/DDBJ databases">
        <title>The genomes of Aspergillus section Nigri reveals drivers in fungal speciation.</title>
        <authorList>
            <consortium name="DOE Joint Genome Institute"/>
            <person name="Vesth T.C."/>
            <person name="Nybo J."/>
            <person name="Theobald S."/>
            <person name="Brandl J."/>
            <person name="Frisvad J.C."/>
            <person name="Nielsen K.F."/>
            <person name="Lyhne E.K."/>
            <person name="Kogle M.E."/>
            <person name="Kuo A."/>
            <person name="Riley R."/>
            <person name="Clum A."/>
            <person name="Nolan M."/>
            <person name="Lipzen A."/>
            <person name="Salamov A."/>
            <person name="Henrissat B."/>
            <person name="Wiebenga A."/>
            <person name="De vries R.P."/>
            <person name="Grigoriev I.V."/>
            <person name="Mortensen U.H."/>
            <person name="Andersen M.R."/>
            <person name="Baker S.E."/>
        </authorList>
    </citation>
    <scope>NUCLEOTIDE SEQUENCE</scope>
    <source>
        <strain evidence="1">CBS 121060</strain>
    </source>
</reference>
<organism evidence="1 2">
    <name type="scientific">Aspergillus aculeatinus CBS 121060</name>
    <dbReference type="NCBI Taxonomy" id="1448322"/>
    <lineage>
        <taxon>Eukaryota</taxon>
        <taxon>Fungi</taxon>
        <taxon>Dikarya</taxon>
        <taxon>Ascomycota</taxon>
        <taxon>Pezizomycotina</taxon>
        <taxon>Eurotiomycetes</taxon>
        <taxon>Eurotiomycetidae</taxon>
        <taxon>Eurotiales</taxon>
        <taxon>Aspergillaceae</taxon>
        <taxon>Aspergillus</taxon>
        <taxon>Aspergillus subgen. Circumdati</taxon>
    </lineage>
</organism>
<name>A0ACD1HEC0_9EURO</name>
<dbReference type="EMBL" id="KZ824946">
    <property type="protein sequence ID" value="RAH71893.1"/>
    <property type="molecule type" value="Genomic_DNA"/>
</dbReference>
<sequence>MIDDTKLANSLYDEAENIRFANLPTFASMMSPIEIAKAFDAPVQRGSATGREASRTILAGLAGALSLSRLSQRSEAPSLTNATTLPLKIDTHHHFIPDFYREAIDTAGGDPAGIPTPNWTLQTTLDHLETNNVRKAYLSLTTPGPTIAGPNTTTIRQLARRANEYAASLVAAHPSKLGFFASLPSPLDDPTGTLAELTYAVDTLHADGVTLFTRYGPDNTYLGHPSFQPLWSALNARRAVAFIHPTTAACNEWINHVLPPPMLDFPAETTRAAIDMIMGNVTRAFPDVTRILSHAGGTLPFLISRIAVTAGAVQQPNVTVYGKTYAEWMEGVRSFYYDLALVGTPGVLGLVLGTVEPGRVVYGSDFPYANADKVAGYREYLDEYAMDEELRNGIYFGNAERLLG</sequence>
<dbReference type="Proteomes" id="UP000249661">
    <property type="component" value="Unassembled WGS sequence"/>
</dbReference>
<protein>
    <submittedName>
        <fullName evidence="1">Uncharacterized protein</fullName>
    </submittedName>
</protein>
<gene>
    <name evidence="1" type="ORF">BO66DRAFT_469990</name>
</gene>
<evidence type="ECO:0000313" key="2">
    <source>
        <dbReference type="Proteomes" id="UP000249661"/>
    </source>
</evidence>
<accession>A0ACD1HEC0</accession>
<proteinExistence type="predicted"/>
<keyword evidence="2" id="KW-1185">Reference proteome</keyword>
<evidence type="ECO:0000313" key="1">
    <source>
        <dbReference type="EMBL" id="RAH71893.1"/>
    </source>
</evidence>